<name>A0A9X7I4R4_NEIPE</name>
<reference evidence="2" key="1">
    <citation type="submission" date="2017-12" db="EMBL/GenBank/DDBJ databases">
        <title>Phylogenetic diversity of female urinary microbiome.</title>
        <authorList>
            <person name="Thomas-White K."/>
            <person name="Wolfe A.J."/>
        </authorList>
    </citation>
    <scope>NUCLEOTIDE SEQUENCE [LARGE SCALE GENOMIC DNA]</scope>
    <source>
        <strain evidence="2">UMB0023</strain>
    </source>
</reference>
<evidence type="ECO:0000313" key="1">
    <source>
        <dbReference type="EMBL" id="WOS97646.1"/>
    </source>
</evidence>
<dbReference type="AlphaFoldDB" id="A0A9X7I4R4"/>
<dbReference type="InterPro" id="IPR001387">
    <property type="entry name" value="Cro/C1-type_HTH"/>
</dbReference>
<sequence>MKTYEKIRLMREMNQWSQEEVADKLNLSTNGYAKIERGETRLNLPRLEQIAEIFHIDLLDLLQSENKGFVCQINEGDNNSDISFYATPSQELTAEIEKLKLTIKHQQELMLHKDQLLQQKIDENLLLKELIENLRSK</sequence>
<keyword evidence="2" id="KW-1185">Reference proteome</keyword>
<dbReference type="PROSITE" id="PS50943">
    <property type="entry name" value="HTH_CROC1"/>
    <property type="match status" value="1"/>
</dbReference>
<dbReference type="GO" id="GO:0003677">
    <property type="term" value="F:DNA binding"/>
    <property type="evidence" value="ECO:0007669"/>
    <property type="project" value="InterPro"/>
</dbReference>
<protein>
    <submittedName>
        <fullName evidence="1">Helix-turn-helix transcriptional regulator</fullName>
    </submittedName>
</protein>
<evidence type="ECO:0000313" key="2">
    <source>
        <dbReference type="Proteomes" id="UP000234781"/>
    </source>
</evidence>
<dbReference type="SMART" id="SM00530">
    <property type="entry name" value="HTH_XRE"/>
    <property type="match status" value="1"/>
</dbReference>
<accession>A0A9X7I4R4</accession>
<dbReference type="Pfam" id="PF01381">
    <property type="entry name" value="HTH_3"/>
    <property type="match status" value="1"/>
</dbReference>
<dbReference type="Proteomes" id="UP000234781">
    <property type="component" value="Chromosome"/>
</dbReference>
<dbReference type="Gene3D" id="1.10.260.40">
    <property type="entry name" value="lambda repressor-like DNA-binding domains"/>
    <property type="match status" value="1"/>
</dbReference>
<dbReference type="EMBL" id="CP136962">
    <property type="protein sequence ID" value="WOS97646.1"/>
    <property type="molecule type" value="Genomic_DNA"/>
</dbReference>
<dbReference type="InterPro" id="IPR010982">
    <property type="entry name" value="Lambda_DNA-bd_dom_sf"/>
</dbReference>
<gene>
    <name evidence="1" type="ORF">CYJ98_008730</name>
</gene>
<dbReference type="CDD" id="cd00093">
    <property type="entry name" value="HTH_XRE"/>
    <property type="match status" value="1"/>
</dbReference>
<dbReference type="SUPFAM" id="SSF47413">
    <property type="entry name" value="lambda repressor-like DNA-binding domains"/>
    <property type="match status" value="1"/>
</dbReference>
<proteinExistence type="predicted"/>
<dbReference type="RefSeq" id="WP_101755717.1">
    <property type="nucleotide sequence ID" value="NZ_CP136962.1"/>
</dbReference>
<organism evidence="1 2">
    <name type="scientific">Neisseria perflava</name>
    <dbReference type="NCBI Taxonomy" id="33053"/>
    <lineage>
        <taxon>Bacteria</taxon>
        <taxon>Pseudomonadati</taxon>
        <taxon>Pseudomonadota</taxon>
        <taxon>Betaproteobacteria</taxon>
        <taxon>Neisseriales</taxon>
        <taxon>Neisseriaceae</taxon>
        <taxon>Neisseria</taxon>
    </lineage>
</organism>